<gene>
    <name evidence="1" type="ORF">MMH89_02960</name>
</gene>
<name>A0ABY5DJH4_9GAMM</name>
<evidence type="ECO:0000313" key="2">
    <source>
        <dbReference type="Proteomes" id="UP001055955"/>
    </source>
</evidence>
<protein>
    <recommendedName>
        <fullName evidence="3">Response regulatory domain-containing protein</fullName>
    </recommendedName>
</protein>
<reference evidence="1 2" key="1">
    <citation type="journal article" date="2022" name="Nat. Microbiol.">
        <title>The microbiome of a bacterivorous marine choanoflagellate contains a resource-demanding obligate bacterial associate.</title>
        <authorList>
            <person name="Needham D.M."/>
            <person name="Poirier C."/>
            <person name="Bachy C."/>
            <person name="George E.E."/>
            <person name="Wilken S."/>
            <person name="Yung C.C.M."/>
            <person name="Limardo A.J."/>
            <person name="Morando M."/>
            <person name="Sudek L."/>
            <person name="Malmstrom R.R."/>
            <person name="Keeling P.J."/>
            <person name="Santoro A.E."/>
            <person name="Worden A.Z."/>
        </authorList>
    </citation>
    <scope>NUCLEOTIDE SEQUENCE [LARGE SCALE GENOMIC DNA]</scope>
    <source>
        <strain evidence="1 2">Comchoano-1</strain>
    </source>
</reference>
<sequence>MPNILLVDDDTRNISTAIELGFEGMNVSREGQGGMTIQQIQTVTGWRGKYKGELSLRAIDWDGTNSLGAIHMTNDIQYMAEYFYSLCTSENYVQYDKKCMFAPPINFKKGSDEYEACDNAIASVSSYLTSNNPQIYSEREGLFNIRLSRHPSVCGDQDTRDETAKFVVAHYKELKILSVLHLMHKKQSGAKLSEHARKYLQSNSLQSLLSAPNNTLELIFGPAKRQKALLKMYLSADNNHRICIASHGTEPKIMRMLLVELARKNGRRKDVEKIRAMLHNGLIKCDAKSVSTVGRHGTTNKYGYEGKTDQILKTVDSFQAAPAAKVRKPGTSNC</sequence>
<accession>A0ABY5DJH4</accession>
<dbReference type="EMBL" id="CP092900">
    <property type="protein sequence ID" value="UTC24182.1"/>
    <property type="molecule type" value="Genomic_DNA"/>
</dbReference>
<dbReference type="RefSeq" id="WP_258567966.1">
    <property type="nucleotide sequence ID" value="NZ_CP092900.1"/>
</dbReference>
<proteinExistence type="predicted"/>
<keyword evidence="2" id="KW-1185">Reference proteome</keyword>
<dbReference type="Proteomes" id="UP001055955">
    <property type="component" value="Chromosome"/>
</dbReference>
<evidence type="ECO:0008006" key="3">
    <source>
        <dbReference type="Google" id="ProtNLM"/>
    </source>
</evidence>
<evidence type="ECO:0000313" key="1">
    <source>
        <dbReference type="EMBL" id="UTC24182.1"/>
    </source>
</evidence>
<organism evidence="1 2">
    <name type="scientific">Candidatus Comchoanobacter bicostacola</name>
    <dbReference type="NCBI Taxonomy" id="2919598"/>
    <lineage>
        <taxon>Bacteria</taxon>
        <taxon>Pseudomonadati</taxon>
        <taxon>Pseudomonadota</taxon>
        <taxon>Gammaproteobacteria</taxon>
        <taxon>Candidatus Comchoanobacterales</taxon>
        <taxon>Candidatus Comchoanobacteraceae</taxon>
        <taxon>Candidatus Comchoanobacter</taxon>
    </lineage>
</organism>